<keyword evidence="4" id="KW-1185">Reference proteome</keyword>
<evidence type="ECO:0000313" key="3">
    <source>
        <dbReference type="EMBL" id="MFD1777657.1"/>
    </source>
</evidence>
<proteinExistence type="predicted"/>
<dbReference type="PANTHER" id="PTHR34473">
    <property type="entry name" value="UPF0699 TRANSMEMBRANE PROTEIN YDBS"/>
    <property type="match status" value="1"/>
</dbReference>
<dbReference type="RefSeq" id="WP_388035150.1">
    <property type="nucleotide sequence ID" value="NZ_JBHUEK010000007.1"/>
</dbReference>
<reference evidence="4" key="1">
    <citation type="journal article" date="2019" name="Int. J. Syst. Evol. Microbiol.">
        <title>The Global Catalogue of Microorganisms (GCM) 10K type strain sequencing project: providing services to taxonomists for standard genome sequencing and annotation.</title>
        <authorList>
            <consortium name="The Broad Institute Genomics Platform"/>
            <consortium name="The Broad Institute Genome Sequencing Center for Infectious Disease"/>
            <person name="Wu L."/>
            <person name="Ma J."/>
        </authorList>
    </citation>
    <scope>NUCLEOTIDE SEQUENCE [LARGE SCALE GENOMIC DNA]</scope>
    <source>
        <strain evidence="4">CCUG 15531</strain>
    </source>
</reference>
<feature type="transmembrane region" description="Helical" evidence="1">
    <location>
        <begin position="24"/>
        <end position="43"/>
    </location>
</feature>
<keyword evidence="1" id="KW-0472">Membrane</keyword>
<dbReference type="EMBL" id="JBHUEK010000007">
    <property type="protein sequence ID" value="MFD1777657.1"/>
    <property type="molecule type" value="Genomic_DNA"/>
</dbReference>
<evidence type="ECO:0000313" key="4">
    <source>
        <dbReference type="Proteomes" id="UP001597227"/>
    </source>
</evidence>
<gene>
    <name evidence="3" type="ORF">ACFSFW_03185</name>
</gene>
<accession>A0ABW4MI17</accession>
<evidence type="ECO:0000256" key="1">
    <source>
        <dbReference type="SAM" id="Phobius"/>
    </source>
</evidence>
<dbReference type="PANTHER" id="PTHR34473:SF2">
    <property type="entry name" value="UPF0699 TRANSMEMBRANE PROTEIN YDBT"/>
    <property type="match status" value="1"/>
</dbReference>
<protein>
    <submittedName>
        <fullName evidence="3">PH domain-containing protein</fullName>
    </submittedName>
</protein>
<name>A0ABW4MI17_9BACI</name>
<sequence>MSDIKLENQLSPDFPKIRLLSESITNMIGFLVLGLLFWLNYYFSWPTWAFLILIALLAFAILGTIWSFIEPQLLYRNWSYQFDDEYLQMRYGVLTKEWVTVPMTKIQSVSTSQGPILKKYQARSIKIETMGSSHTIPALEEGIALELSERVADYAKLKEVDE</sequence>
<evidence type="ECO:0000259" key="2">
    <source>
        <dbReference type="Pfam" id="PF03703"/>
    </source>
</evidence>
<organism evidence="3 4">
    <name type="scientific">Fredinandcohnia salidurans</name>
    <dbReference type="NCBI Taxonomy" id="2595041"/>
    <lineage>
        <taxon>Bacteria</taxon>
        <taxon>Bacillati</taxon>
        <taxon>Bacillota</taxon>
        <taxon>Bacilli</taxon>
        <taxon>Bacillales</taxon>
        <taxon>Bacillaceae</taxon>
        <taxon>Fredinandcohnia</taxon>
    </lineage>
</organism>
<dbReference type="Pfam" id="PF03703">
    <property type="entry name" value="bPH_2"/>
    <property type="match status" value="1"/>
</dbReference>
<dbReference type="Proteomes" id="UP001597227">
    <property type="component" value="Unassembled WGS sequence"/>
</dbReference>
<feature type="transmembrane region" description="Helical" evidence="1">
    <location>
        <begin position="49"/>
        <end position="69"/>
    </location>
</feature>
<feature type="domain" description="YdbS-like PH" evidence="2">
    <location>
        <begin position="75"/>
        <end position="146"/>
    </location>
</feature>
<dbReference type="InterPro" id="IPR005182">
    <property type="entry name" value="YdbS-like_PH"/>
</dbReference>
<comment type="caution">
    <text evidence="3">The sequence shown here is derived from an EMBL/GenBank/DDBJ whole genome shotgun (WGS) entry which is preliminary data.</text>
</comment>
<keyword evidence="1" id="KW-0812">Transmembrane</keyword>
<keyword evidence="1" id="KW-1133">Transmembrane helix</keyword>